<accession>A0A166C6F1</accession>
<reference evidence="1" key="2">
    <citation type="submission" date="2022-03" db="EMBL/GenBank/DDBJ databases">
        <title>Draft title - Genomic analysis of global carrot germplasm unveils the trajectory of domestication and the origin of high carotenoid orange carrot.</title>
        <authorList>
            <person name="Iorizzo M."/>
            <person name="Ellison S."/>
            <person name="Senalik D."/>
            <person name="Macko-Podgorni A."/>
            <person name="Grzebelus D."/>
            <person name="Bostan H."/>
            <person name="Rolling W."/>
            <person name="Curaba J."/>
            <person name="Simon P."/>
        </authorList>
    </citation>
    <scope>NUCLEOTIDE SEQUENCE</scope>
    <source>
        <tissue evidence="1">Leaf</tissue>
    </source>
</reference>
<reference evidence="1" key="1">
    <citation type="journal article" date="2016" name="Nat. Genet.">
        <title>A high-quality carrot genome assembly provides new insights into carotenoid accumulation and asterid genome evolution.</title>
        <authorList>
            <person name="Iorizzo M."/>
            <person name="Ellison S."/>
            <person name="Senalik D."/>
            <person name="Zeng P."/>
            <person name="Satapoomin P."/>
            <person name="Huang J."/>
            <person name="Bowman M."/>
            <person name="Iovene M."/>
            <person name="Sanseverino W."/>
            <person name="Cavagnaro P."/>
            <person name="Yildiz M."/>
            <person name="Macko-Podgorni A."/>
            <person name="Moranska E."/>
            <person name="Grzebelus E."/>
            <person name="Grzebelus D."/>
            <person name="Ashrafi H."/>
            <person name="Zheng Z."/>
            <person name="Cheng S."/>
            <person name="Spooner D."/>
            <person name="Van Deynze A."/>
            <person name="Simon P."/>
        </authorList>
    </citation>
    <scope>NUCLEOTIDE SEQUENCE</scope>
    <source>
        <tissue evidence="1">Leaf</tissue>
    </source>
</reference>
<gene>
    <name evidence="1" type="ORF">DCAR_0313720</name>
</gene>
<keyword evidence="2" id="KW-1185">Reference proteome</keyword>
<dbReference type="AlphaFoldDB" id="A0A166C6F1"/>
<proteinExistence type="predicted"/>
<evidence type="ECO:0000313" key="1">
    <source>
        <dbReference type="EMBL" id="WOG94424.1"/>
    </source>
</evidence>
<dbReference type="Proteomes" id="UP000077755">
    <property type="component" value="Chromosome 3"/>
</dbReference>
<evidence type="ECO:0000313" key="2">
    <source>
        <dbReference type="Proteomes" id="UP000077755"/>
    </source>
</evidence>
<protein>
    <submittedName>
        <fullName evidence="1">Uncharacterized protein</fullName>
    </submittedName>
</protein>
<dbReference type="Gramene" id="KZN03350">
    <property type="protein sequence ID" value="KZN03350"/>
    <property type="gene ID" value="DCAR_012106"/>
</dbReference>
<sequence length="187" mass="21147">MRMMNFATLRGLSQSSRSILQKASRSNIRVVLGSSGSHEFIVKAGYAKLKKKYGINSNRKCSESRSTPENREENYTDDQAVNCTNDQVANCTNEQANCTSEQVVNCSSYQAEEFRGEDFCGEDFCGEVFSGGEEFHGEDFDREEFEGDKIFRSVEFTTRVPISSKTATRVDDFVSFIFNNAHQDEEK</sequence>
<organism evidence="1 2">
    <name type="scientific">Daucus carota subsp. sativus</name>
    <name type="common">Carrot</name>
    <dbReference type="NCBI Taxonomy" id="79200"/>
    <lineage>
        <taxon>Eukaryota</taxon>
        <taxon>Viridiplantae</taxon>
        <taxon>Streptophyta</taxon>
        <taxon>Embryophyta</taxon>
        <taxon>Tracheophyta</taxon>
        <taxon>Spermatophyta</taxon>
        <taxon>Magnoliopsida</taxon>
        <taxon>eudicotyledons</taxon>
        <taxon>Gunneridae</taxon>
        <taxon>Pentapetalae</taxon>
        <taxon>asterids</taxon>
        <taxon>campanulids</taxon>
        <taxon>Apiales</taxon>
        <taxon>Apiaceae</taxon>
        <taxon>Apioideae</taxon>
        <taxon>Scandiceae</taxon>
        <taxon>Daucinae</taxon>
        <taxon>Daucus</taxon>
        <taxon>Daucus sect. Daucus</taxon>
    </lineage>
</organism>
<dbReference type="EMBL" id="CP093345">
    <property type="protein sequence ID" value="WOG94424.1"/>
    <property type="molecule type" value="Genomic_DNA"/>
</dbReference>
<name>A0A166C6F1_DAUCS</name>